<feature type="coiled-coil region" evidence="13">
    <location>
        <begin position="925"/>
        <end position="952"/>
    </location>
</feature>
<reference evidence="16 17" key="1">
    <citation type="journal article" date="2008" name="Nature">
        <title>The genome of the model beetle and pest Tribolium castaneum.</title>
        <authorList>
            <consortium name="Tribolium Genome Sequencing Consortium"/>
            <person name="Richards S."/>
            <person name="Gibbs R.A."/>
            <person name="Weinstock G.M."/>
            <person name="Brown S.J."/>
            <person name="Denell R."/>
            <person name="Beeman R.W."/>
            <person name="Gibbs R."/>
            <person name="Beeman R.W."/>
            <person name="Brown S.J."/>
            <person name="Bucher G."/>
            <person name="Friedrich M."/>
            <person name="Grimmelikhuijzen C.J."/>
            <person name="Klingler M."/>
            <person name="Lorenzen M."/>
            <person name="Richards S."/>
            <person name="Roth S."/>
            <person name="Schroder R."/>
            <person name="Tautz D."/>
            <person name="Zdobnov E.M."/>
            <person name="Muzny D."/>
            <person name="Gibbs R.A."/>
            <person name="Weinstock G.M."/>
            <person name="Attaway T."/>
            <person name="Bell S."/>
            <person name="Buhay C.J."/>
            <person name="Chandrabose M.N."/>
            <person name="Chavez D."/>
            <person name="Clerk-Blankenburg K.P."/>
            <person name="Cree A."/>
            <person name="Dao M."/>
            <person name="Davis C."/>
            <person name="Chacko J."/>
            <person name="Dinh H."/>
            <person name="Dugan-Rocha S."/>
            <person name="Fowler G."/>
            <person name="Garner T.T."/>
            <person name="Garnes J."/>
            <person name="Gnirke A."/>
            <person name="Hawes A."/>
            <person name="Hernandez J."/>
            <person name="Hines S."/>
            <person name="Holder M."/>
            <person name="Hume J."/>
            <person name="Jhangiani S.N."/>
            <person name="Joshi V."/>
            <person name="Khan Z.M."/>
            <person name="Jackson L."/>
            <person name="Kovar C."/>
            <person name="Kowis A."/>
            <person name="Lee S."/>
            <person name="Lewis L.R."/>
            <person name="Margolis J."/>
            <person name="Morgan M."/>
            <person name="Nazareth L.V."/>
            <person name="Nguyen N."/>
            <person name="Okwuonu G."/>
            <person name="Parker D."/>
            <person name="Richards S."/>
            <person name="Ruiz S.J."/>
            <person name="Santibanez J."/>
            <person name="Savard J."/>
            <person name="Scherer S.E."/>
            <person name="Schneider B."/>
            <person name="Sodergren E."/>
            <person name="Tautz D."/>
            <person name="Vattahil S."/>
            <person name="Villasana D."/>
            <person name="White C.S."/>
            <person name="Wright R."/>
            <person name="Park Y."/>
            <person name="Beeman R.W."/>
            <person name="Lord J."/>
            <person name="Oppert B."/>
            <person name="Lorenzen M."/>
            <person name="Brown S."/>
            <person name="Wang L."/>
            <person name="Savard J."/>
            <person name="Tautz D."/>
            <person name="Richards S."/>
            <person name="Weinstock G."/>
            <person name="Gibbs R.A."/>
            <person name="Liu Y."/>
            <person name="Worley K."/>
            <person name="Weinstock G."/>
            <person name="Elsik C.G."/>
            <person name="Reese J.T."/>
            <person name="Elhaik E."/>
            <person name="Landan G."/>
            <person name="Graur D."/>
            <person name="Arensburger P."/>
            <person name="Atkinson P."/>
            <person name="Beeman R.W."/>
            <person name="Beidler J."/>
            <person name="Brown S.J."/>
            <person name="Demuth J.P."/>
            <person name="Drury D.W."/>
            <person name="Du Y.Z."/>
            <person name="Fujiwara H."/>
            <person name="Lorenzen M."/>
            <person name="Maselli V."/>
            <person name="Osanai M."/>
            <person name="Park Y."/>
            <person name="Robertson H.M."/>
            <person name="Tu Z."/>
            <person name="Wang J.J."/>
            <person name="Wang S."/>
            <person name="Richards S."/>
            <person name="Song H."/>
            <person name="Zhang L."/>
            <person name="Sodergren E."/>
            <person name="Werner D."/>
            <person name="Stanke M."/>
            <person name="Morgenstern B."/>
            <person name="Solovyev V."/>
            <person name="Kosarev P."/>
            <person name="Brown G."/>
            <person name="Chen H.C."/>
            <person name="Ermolaeva O."/>
            <person name="Hlavina W."/>
            <person name="Kapustin Y."/>
            <person name="Kiryutin B."/>
            <person name="Kitts P."/>
            <person name="Maglott D."/>
            <person name="Pruitt K."/>
            <person name="Sapojnikov V."/>
            <person name="Souvorov A."/>
            <person name="Mackey A.J."/>
            <person name="Waterhouse R.M."/>
            <person name="Wyder S."/>
            <person name="Zdobnov E.M."/>
            <person name="Zdobnov E.M."/>
            <person name="Wyder S."/>
            <person name="Kriventseva E.V."/>
            <person name="Kadowaki T."/>
            <person name="Bork P."/>
            <person name="Aranda M."/>
            <person name="Bao R."/>
            <person name="Beermann A."/>
            <person name="Berns N."/>
            <person name="Bolognesi R."/>
            <person name="Bonneton F."/>
            <person name="Bopp D."/>
            <person name="Brown S.J."/>
            <person name="Bucher G."/>
            <person name="Butts T."/>
            <person name="Chaumot A."/>
            <person name="Denell R.E."/>
            <person name="Ferrier D.E."/>
            <person name="Friedrich M."/>
            <person name="Gordon C.M."/>
            <person name="Jindra M."/>
            <person name="Klingler M."/>
            <person name="Lan Q."/>
            <person name="Lattorff H.M."/>
            <person name="Laudet V."/>
            <person name="von Levetsow C."/>
            <person name="Liu Z."/>
            <person name="Lutz R."/>
            <person name="Lynch J.A."/>
            <person name="da Fonseca R.N."/>
            <person name="Posnien N."/>
            <person name="Reuter R."/>
            <person name="Roth S."/>
            <person name="Savard J."/>
            <person name="Schinko J.B."/>
            <person name="Schmitt C."/>
            <person name="Schoppmeier M."/>
            <person name="Schroder R."/>
            <person name="Shippy T.D."/>
            <person name="Simonnet F."/>
            <person name="Marques-Souza H."/>
            <person name="Tautz D."/>
            <person name="Tomoyasu Y."/>
            <person name="Trauner J."/>
            <person name="Van der Zee M."/>
            <person name="Vervoort M."/>
            <person name="Wittkopp N."/>
            <person name="Wimmer E.A."/>
            <person name="Yang X."/>
            <person name="Jones A.K."/>
            <person name="Sattelle D.B."/>
            <person name="Ebert P.R."/>
            <person name="Nelson D."/>
            <person name="Scott J.G."/>
            <person name="Beeman R.W."/>
            <person name="Muthukrishnan S."/>
            <person name="Kramer K.J."/>
            <person name="Arakane Y."/>
            <person name="Beeman R.W."/>
            <person name="Zhu Q."/>
            <person name="Hogenkamp D."/>
            <person name="Dixit R."/>
            <person name="Oppert B."/>
            <person name="Jiang H."/>
            <person name="Zou Z."/>
            <person name="Marshall J."/>
            <person name="Elpidina E."/>
            <person name="Vinokurov K."/>
            <person name="Oppert C."/>
            <person name="Zou Z."/>
            <person name="Evans J."/>
            <person name="Lu Z."/>
            <person name="Zhao P."/>
            <person name="Sumathipala N."/>
            <person name="Altincicek B."/>
            <person name="Vilcinskas A."/>
            <person name="Williams M."/>
            <person name="Hultmark D."/>
            <person name="Hetru C."/>
            <person name="Jiang H."/>
            <person name="Grimmelikhuijzen C.J."/>
            <person name="Hauser F."/>
            <person name="Cazzamali G."/>
            <person name="Williamson M."/>
            <person name="Park Y."/>
            <person name="Li B."/>
            <person name="Tanaka Y."/>
            <person name="Predel R."/>
            <person name="Neupert S."/>
            <person name="Schachtner J."/>
            <person name="Verleyen P."/>
            <person name="Raible F."/>
            <person name="Bork P."/>
            <person name="Friedrich M."/>
            <person name="Walden K.K."/>
            <person name="Robertson H.M."/>
            <person name="Angeli S."/>
            <person name="Foret S."/>
            <person name="Bucher G."/>
            <person name="Schuetz S."/>
            <person name="Maleszka R."/>
            <person name="Wimmer E.A."/>
            <person name="Beeman R.W."/>
            <person name="Lorenzen M."/>
            <person name="Tomoyasu Y."/>
            <person name="Miller S.C."/>
            <person name="Grossmann D."/>
            <person name="Bucher G."/>
        </authorList>
    </citation>
    <scope>NUCLEOTIDE SEQUENCE [LARGE SCALE GENOMIC DNA]</scope>
    <source>
        <strain evidence="16 17">Georgia GA2</strain>
    </source>
</reference>
<accession>D6WGX4</accession>
<evidence type="ECO:0000256" key="13">
    <source>
        <dbReference type="SAM" id="Coils"/>
    </source>
</evidence>
<evidence type="ECO:0000256" key="7">
    <source>
        <dbReference type="ARBA" id="ARBA00022912"/>
    </source>
</evidence>
<keyword evidence="5 12" id="KW-0378">Hydrolase</keyword>
<evidence type="ECO:0000256" key="6">
    <source>
        <dbReference type="ARBA" id="ARBA00022833"/>
    </source>
</evidence>
<evidence type="ECO:0000256" key="12">
    <source>
        <dbReference type="RuleBase" id="RU367080"/>
    </source>
</evidence>
<dbReference type="GO" id="GO:0008420">
    <property type="term" value="F:RNA polymerase II CTD heptapeptide repeat phosphatase activity"/>
    <property type="evidence" value="ECO:0000318"/>
    <property type="project" value="GO_Central"/>
</dbReference>
<feature type="region of interest" description="Disordered" evidence="14">
    <location>
        <begin position="193"/>
        <end position="239"/>
    </location>
</feature>
<comment type="catalytic activity">
    <reaction evidence="10 12">
        <text>O-phospho-L-threonyl-[protein] + H2O = L-threonyl-[protein] + phosphate</text>
        <dbReference type="Rhea" id="RHEA:47004"/>
        <dbReference type="Rhea" id="RHEA-COMP:11060"/>
        <dbReference type="Rhea" id="RHEA-COMP:11605"/>
        <dbReference type="ChEBI" id="CHEBI:15377"/>
        <dbReference type="ChEBI" id="CHEBI:30013"/>
        <dbReference type="ChEBI" id="CHEBI:43474"/>
        <dbReference type="ChEBI" id="CHEBI:61977"/>
        <dbReference type="EC" id="3.1.3.16"/>
    </reaction>
</comment>
<organism evidence="16 17">
    <name type="scientific">Tribolium castaneum</name>
    <name type="common">Red flour beetle</name>
    <dbReference type="NCBI Taxonomy" id="7070"/>
    <lineage>
        <taxon>Eukaryota</taxon>
        <taxon>Metazoa</taxon>
        <taxon>Ecdysozoa</taxon>
        <taxon>Arthropoda</taxon>
        <taxon>Hexapoda</taxon>
        <taxon>Insecta</taxon>
        <taxon>Pterygota</taxon>
        <taxon>Neoptera</taxon>
        <taxon>Endopterygota</taxon>
        <taxon>Coleoptera</taxon>
        <taxon>Polyphaga</taxon>
        <taxon>Cucujiformia</taxon>
        <taxon>Tenebrionidae</taxon>
        <taxon>Tenebrionidae incertae sedis</taxon>
        <taxon>Tribolium</taxon>
    </lineage>
</organism>
<keyword evidence="6 12" id="KW-0862">Zinc</keyword>
<evidence type="ECO:0000256" key="11">
    <source>
        <dbReference type="PROSITE-ProRule" id="PRU00812"/>
    </source>
</evidence>
<evidence type="ECO:0000313" key="17">
    <source>
        <dbReference type="Proteomes" id="UP000007266"/>
    </source>
</evidence>
<dbReference type="GO" id="GO:0005737">
    <property type="term" value="C:cytoplasm"/>
    <property type="evidence" value="ECO:0000318"/>
    <property type="project" value="GO_Central"/>
</dbReference>
<dbReference type="GO" id="GO:0005634">
    <property type="term" value="C:nucleus"/>
    <property type="evidence" value="ECO:0000318"/>
    <property type="project" value="GO_Central"/>
</dbReference>
<dbReference type="InterPro" id="IPR007308">
    <property type="entry name" value="Rtr1/RPAP2_dom"/>
</dbReference>
<evidence type="ECO:0000256" key="4">
    <source>
        <dbReference type="ARBA" id="ARBA00022771"/>
    </source>
</evidence>
<feature type="compositionally biased region" description="Basic residues" evidence="14">
    <location>
        <begin position="205"/>
        <end position="214"/>
    </location>
</feature>
<dbReference type="eggNOG" id="KOG4780">
    <property type="taxonomic scope" value="Eukaryota"/>
</dbReference>
<evidence type="ECO:0000256" key="5">
    <source>
        <dbReference type="ARBA" id="ARBA00022801"/>
    </source>
</evidence>
<keyword evidence="13" id="KW-0175">Coiled coil</keyword>
<evidence type="ECO:0000256" key="10">
    <source>
        <dbReference type="ARBA" id="ARBA00048336"/>
    </source>
</evidence>
<dbReference type="GO" id="GO:0008270">
    <property type="term" value="F:zinc ion binding"/>
    <property type="evidence" value="ECO:0007669"/>
    <property type="project" value="UniProtKB-KW"/>
</dbReference>
<comment type="catalytic activity">
    <reaction evidence="9 12">
        <text>O-phospho-L-seryl-[protein] + H2O = L-seryl-[protein] + phosphate</text>
        <dbReference type="Rhea" id="RHEA:20629"/>
        <dbReference type="Rhea" id="RHEA-COMP:9863"/>
        <dbReference type="Rhea" id="RHEA-COMP:11604"/>
        <dbReference type="ChEBI" id="CHEBI:15377"/>
        <dbReference type="ChEBI" id="CHEBI:29999"/>
        <dbReference type="ChEBI" id="CHEBI:43474"/>
        <dbReference type="ChEBI" id="CHEBI:83421"/>
        <dbReference type="EC" id="3.1.3.16"/>
    </reaction>
</comment>
<protein>
    <recommendedName>
        <fullName evidence="12">RNA polymerase II subunit B1 CTD phosphatase RPAP2 homolog</fullName>
        <ecNumber evidence="12">3.1.3.16</ecNumber>
    </recommendedName>
</protein>
<dbReference type="GO" id="GO:0043175">
    <property type="term" value="F:RNA polymerase core enzyme binding"/>
    <property type="evidence" value="ECO:0007669"/>
    <property type="project" value="UniProtKB-UniRule"/>
</dbReference>
<dbReference type="STRING" id="7070.D6WGX4"/>
<dbReference type="Gene3D" id="1.25.40.820">
    <property type="match status" value="1"/>
</dbReference>
<keyword evidence="17" id="KW-1185">Reference proteome</keyword>
<dbReference type="PROSITE" id="PS51479">
    <property type="entry name" value="ZF_RTR1"/>
    <property type="match status" value="1"/>
</dbReference>
<dbReference type="EC" id="3.1.3.16" evidence="12"/>
<feature type="domain" description="RTR1-type" evidence="15">
    <location>
        <begin position="59"/>
        <end position="142"/>
    </location>
</feature>
<evidence type="ECO:0000256" key="3">
    <source>
        <dbReference type="ARBA" id="ARBA00022723"/>
    </source>
</evidence>
<dbReference type="Pfam" id="PF04181">
    <property type="entry name" value="RPAP2_Rtr1"/>
    <property type="match status" value="1"/>
</dbReference>
<keyword evidence="7 12" id="KW-0904">Protein phosphatase</keyword>
<dbReference type="InterPro" id="IPR038534">
    <property type="entry name" value="Rtr1/RPAP2_sf"/>
</dbReference>
<evidence type="ECO:0000256" key="8">
    <source>
        <dbReference type="ARBA" id="ARBA00023242"/>
    </source>
</evidence>
<keyword evidence="4 12" id="KW-0863">Zinc-finger</keyword>
<feature type="coiled-coil region" evidence="13">
    <location>
        <begin position="846"/>
        <end position="899"/>
    </location>
</feature>
<comment type="function">
    <text evidence="12">Putative RNA polymerase II subunit B1 C-terminal domain (CTD) phosphatase involved in RNA polymerase II transcription regulation.</text>
</comment>
<name>D6WGX4_TRICA</name>
<dbReference type="PANTHER" id="PTHR14732">
    <property type="entry name" value="RNA POLYMERASE II SUBUNIT B1 CTD PHOSPHATASE RPAP2-RELATED"/>
    <property type="match status" value="1"/>
</dbReference>
<comment type="similarity">
    <text evidence="2 11 12">Belongs to the RPAP2 family.</text>
</comment>
<evidence type="ECO:0000256" key="2">
    <source>
        <dbReference type="ARBA" id="ARBA00005676"/>
    </source>
</evidence>
<gene>
    <name evidence="16" type="primary">AUGUSTUS-3.0.2_02966</name>
    <name evidence="16" type="ORF">TcasGA2_TC002966</name>
</gene>
<dbReference type="InterPro" id="IPR039693">
    <property type="entry name" value="Rtr1/RPAP2"/>
</dbReference>
<keyword evidence="8 12" id="KW-0539">Nucleus</keyword>
<dbReference type="EMBL" id="KQ971321">
    <property type="protein sequence ID" value="EFA00145.2"/>
    <property type="molecule type" value="Genomic_DNA"/>
</dbReference>
<evidence type="ECO:0000256" key="9">
    <source>
        <dbReference type="ARBA" id="ARBA00047761"/>
    </source>
</evidence>
<dbReference type="HOGENOM" id="CLU_293784_0_0_1"/>
<keyword evidence="3 12" id="KW-0479">Metal-binding</keyword>
<dbReference type="Proteomes" id="UP000007266">
    <property type="component" value="Linkage group 3"/>
</dbReference>
<evidence type="ECO:0000313" key="16">
    <source>
        <dbReference type="EMBL" id="EFA00145.2"/>
    </source>
</evidence>
<dbReference type="InParanoid" id="D6WGX4"/>
<evidence type="ECO:0000256" key="14">
    <source>
        <dbReference type="SAM" id="MobiDB-lite"/>
    </source>
</evidence>
<proteinExistence type="inferred from homology"/>
<comment type="subcellular location">
    <subcellularLocation>
        <location evidence="1 12">Nucleus</location>
    </subcellularLocation>
</comment>
<evidence type="ECO:0000259" key="15">
    <source>
        <dbReference type="PROSITE" id="PS51479"/>
    </source>
</evidence>
<evidence type="ECO:0000256" key="1">
    <source>
        <dbReference type="ARBA" id="ARBA00004123"/>
    </source>
</evidence>
<sequence length="1123" mass="131109">MQDSLEDYIRISRNCKEGPTQVKKEVLITAQIKKECDAKALQILQFAIEGKMRSDALFKCLPYINQSHYQDIVEERAISKLCGYPLCSKKIPDMPKKQFYISTKNNKVYDITDRKNYCSNFCYRASLHIKGQIDTSPLWLRKYQEKAHYTLLNKSEKGLPGEMIDQGVIKPAVEPYFTSVSSFTQMSLDEAEELELNPQEEEKIKQKKKPRKYQRNAMKTINENEEEEQVESGEKMDEMKESVEILNKENKNTPKIKDKPLAQTKQTNATDVESHIYKCIKEWLTLETFMFVHGEEKVKEKLDSQKLSHYFDALKISQLQVEQQKRYIDICRKLHLRELAEEKFDKAVVGNQALKPIPDYRQLKEESREIDLKVKCFYSGEIHIQEDKNFPSKKEDTTNEEEEQPAVLPLVDVNSQNALRRKIFLNSLNKTVQTLFQTLRISPSLVLSDLQSLVKTFSLKADNIVFKPAIWTYIAIILLKILAVRDENLRKLLDQEASKSQLNTWLSSLPNKTQIVSDTLNILFDIDTFVENYIYARGLIFSVGFSRFKMNLNVNMFSAKKVKLHGMQSDKWTTKDKINQYKGLISLYTRDRKIIELDTNVTRRKLTRLIKDLQRAVYNDRRELDNQIRGDKQKLRNTLAEHRELQLAFQNSQPKKVIEEIKQRNFNRRKVLDRLKYEKKMRSQKLIDLKLEQALLEDRLKYAFLGQIKQEKEAQIITGKLQDAILRKEGASAIYHIYREIIDIMKKDALYFDAIIATVKYDGFSQSKCFLGATKLGQLATEYLDDRRQEYDTLEKIIIKDMTTRKTDIRVLQEHIDRATASIKLLLRKDSDLTTCAKSIRDSASMENLRRDVGQVEKTLVFLKNTTLARSYDTIYPCLEEQLKQKRRLKRLTKKCERDRDIMLNKTNHANLMNSVLKNTMNETTVEYRARKTELKDEVERLRSEKKRYAKLLQIKRTIAANIRIGLRQLLQVSYELSDETKKKPAPSSHPFGVLAERKDKPPEIIEDEIDGSKIVPILVAKFTPLMSHYFGLKHEPKSDEAFRNIESMMQERMILADQSEAPLSEASLLEGLYVEASEQLTREDIKKQSQEIVAANTKNEDLVPLIVVPFNKWKKMQKQQKN</sequence>
<dbReference type="AlphaFoldDB" id="D6WGX4"/>
<dbReference type="PANTHER" id="PTHR14732:SF0">
    <property type="entry name" value="RNA POLYMERASE II SUBUNIT B1 CTD PHOSPHATASE RPAP2-RELATED"/>
    <property type="match status" value="1"/>
</dbReference>
<reference evidence="16 17" key="2">
    <citation type="journal article" date="2010" name="Nucleic Acids Res.">
        <title>BeetleBase in 2010: revisions to provide comprehensive genomic information for Tribolium castaneum.</title>
        <authorList>
            <person name="Kim H.S."/>
            <person name="Murphy T."/>
            <person name="Xia J."/>
            <person name="Caragea D."/>
            <person name="Park Y."/>
            <person name="Beeman R.W."/>
            <person name="Lorenzen M.D."/>
            <person name="Butcher S."/>
            <person name="Manak J.R."/>
            <person name="Brown S.J."/>
        </authorList>
    </citation>
    <scope>GENOME REANNOTATION</scope>
    <source>
        <strain evidence="16 17">Georgia GA2</strain>
    </source>
</reference>